<evidence type="ECO:0000256" key="5">
    <source>
        <dbReference type="ARBA" id="ARBA00022842"/>
    </source>
</evidence>
<dbReference type="GO" id="GO:0016020">
    <property type="term" value="C:membrane"/>
    <property type="evidence" value="ECO:0007669"/>
    <property type="project" value="InterPro"/>
</dbReference>
<keyword evidence="3" id="KW-0813">Transport</keyword>
<keyword evidence="7" id="KW-1133">Transmembrane helix</keyword>
<gene>
    <name evidence="10" type="ORF">ZIOFF_043381</name>
</gene>
<keyword evidence="8" id="KW-0406">Ion transport</keyword>
<comment type="subcellular location">
    <subcellularLocation>
        <location evidence="1">Endomembrane system</location>
        <topology evidence="1">Multi-pass membrane protein</topology>
    </subcellularLocation>
</comment>
<evidence type="ECO:0000256" key="4">
    <source>
        <dbReference type="ARBA" id="ARBA00022692"/>
    </source>
</evidence>
<dbReference type="EMBL" id="JACMSC010000012">
    <property type="protein sequence ID" value="KAG6495555.1"/>
    <property type="molecule type" value="Genomic_DNA"/>
</dbReference>
<evidence type="ECO:0000313" key="11">
    <source>
        <dbReference type="Proteomes" id="UP000734854"/>
    </source>
</evidence>
<reference evidence="10 11" key="1">
    <citation type="submission" date="2020-08" db="EMBL/GenBank/DDBJ databases">
        <title>Plant Genome Project.</title>
        <authorList>
            <person name="Zhang R.-G."/>
        </authorList>
    </citation>
    <scope>NUCLEOTIDE SEQUENCE [LARGE SCALE GENOMIC DNA]</scope>
    <source>
        <tissue evidence="10">Rhizome</tissue>
    </source>
</reference>
<evidence type="ECO:0000256" key="7">
    <source>
        <dbReference type="ARBA" id="ARBA00022989"/>
    </source>
</evidence>
<sequence>MALFGRVGGSIYTKVADVGVDLVGKVERNIPEDDQRNPAVIADNVGDIVGMGSDLFGSYAESSCAALVVASISSFGINHDLTAAANLMETTILRLLWNTIKGFLDPKTTSKIHVLGTKF</sequence>
<keyword evidence="9" id="KW-0472">Membrane</keyword>
<keyword evidence="5" id="KW-0460">Magnesium</keyword>
<evidence type="ECO:0000256" key="3">
    <source>
        <dbReference type="ARBA" id="ARBA00022448"/>
    </source>
</evidence>
<keyword evidence="11" id="KW-1185">Reference proteome</keyword>
<comment type="caution">
    <text evidence="10">The sequence shown here is derived from an EMBL/GenBank/DDBJ whole genome shotgun (WGS) entry which is preliminary data.</text>
</comment>
<evidence type="ECO:0000256" key="2">
    <source>
        <dbReference type="ARBA" id="ARBA00013242"/>
    </source>
</evidence>
<proteinExistence type="predicted"/>
<dbReference type="InterPro" id="IPR004131">
    <property type="entry name" value="PPase-energised_H-pump"/>
</dbReference>
<dbReference type="AlphaFoldDB" id="A0A8J5FV66"/>
<dbReference type="GO" id="GO:0009678">
    <property type="term" value="F:diphosphate hydrolysis-driven proton transmembrane transporter activity"/>
    <property type="evidence" value="ECO:0007669"/>
    <property type="project" value="UniProtKB-EC"/>
</dbReference>
<dbReference type="GO" id="GO:0012505">
    <property type="term" value="C:endomembrane system"/>
    <property type="evidence" value="ECO:0007669"/>
    <property type="project" value="UniProtKB-SubCell"/>
</dbReference>
<evidence type="ECO:0000256" key="1">
    <source>
        <dbReference type="ARBA" id="ARBA00004127"/>
    </source>
</evidence>
<dbReference type="InterPro" id="IPR036865">
    <property type="entry name" value="CRAL-TRIO_dom_sf"/>
</dbReference>
<evidence type="ECO:0000256" key="6">
    <source>
        <dbReference type="ARBA" id="ARBA00022967"/>
    </source>
</evidence>
<dbReference type="Gene3D" id="3.40.525.10">
    <property type="entry name" value="CRAL-TRIO lipid binding domain"/>
    <property type="match status" value="1"/>
</dbReference>
<evidence type="ECO:0000256" key="8">
    <source>
        <dbReference type="ARBA" id="ARBA00023065"/>
    </source>
</evidence>
<protein>
    <recommendedName>
        <fullName evidence="2">H(+)-exporting diphosphatase</fullName>
        <ecNumber evidence="2">7.1.3.1</ecNumber>
    </recommendedName>
</protein>
<evidence type="ECO:0000313" key="10">
    <source>
        <dbReference type="EMBL" id="KAG6495555.1"/>
    </source>
</evidence>
<dbReference type="PANTHER" id="PTHR31998">
    <property type="entry name" value="K(+)-INSENSITIVE PYROPHOSPHATE-ENERGIZED PROTON PUMP"/>
    <property type="match status" value="1"/>
</dbReference>
<dbReference type="EC" id="7.1.3.1" evidence="2"/>
<dbReference type="SUPFAM" id="SSF52087">
    <property type="entry name" value="CRAL/TRIO domain"/>
    <property type="match status" value="1"/>
</dbReference>
<dbReference type="GO" id="GO:0004427">
    <property type="term" value="F:inorganic diphosphate phosphatase activity"/>
    <property type="evidence" value="ECO:0007669"/>
    <property type="project" value="InterPro"/>
</dbReference>
<keyword evidence="6" id="KW-1278">Translocase</keyword>
<dbReference type="Proteomes" id="UP000734854">
    <property type="component" value="Unassembled WGS sequence"/>
</dbReference>
<evidence type="ECO:0000256" key="9">
    <source>
        <dbReference type="ARBA" id="ARBA00023136"/>
    </source>
</evidence>
<keyword evidence="4" id="KW-0812">Transmembrane</keyword>
<accession>A0A8J5FV66</accession>
<dbReference type="Pfam" id="PF03030">
    <property type="entry name" value="H_PPase"/>
    <property type="match status" value="1"/>
</dbReference>
<name>A0A8J5FV66_ZINOF</name>
<organism evidence="10 11">
    <name type="scientific">Zingiber officinale</name>
    <name type="common">Ginger</name>
    <name type="synonym">Amomum zingiber</name>
    <dbReference type="NCBI Taxonomy" id="94328"/>
    <lineage>
        <taxon>Eukaryota</taxon>
        <taxon>Viridiplantae</taxon>
        <taxon>Streptophyta</taxon>
        <taxon>Embryophyta</taxon>
        <taxon>Tracheophyta</taxon>
        <taxon>Spermatophyta</taxon>
        <taxon>Magnoliopsida</taxon>
        <taxon>Liliopsida</taxon>
        <taxon>Zingiberales</taxon>
        <taxon>Zingiberaceae</taxon>
        <taxon>Zingiber</taxon>
    </lineage>
</organism>